<dbReference type="CDD" id="cd00054">
    <property type="entry name" value="EGF_CA"/>
    <property type="match status" value="3"/>
</dbReference>
<dbReference type="Pfam" id="PF12947">
    <property type="entry name" value="EGF_3"/>
    <property type="match status" value="1"/>
</dbReference>
<dbReference type="Pfam" id="PF07699">
    <property type="entry name" value="Ephrin_rec_like"/>
    <property type="match status" value="3"/>
</dbReference>
<evidence type="ECO:0000313" key="21">
    <source>
        <dbReference type="RefSeq" id="XP_019631624.1"/>
    </source>
</evidence>
<dbReference type="InterPro" id="IPR026823">
    <property type="entry name" value="cEGF"/>
</dbReference>
<reference evidence="19 20" key="1">
    <citation type="submission" date="2025-04" db="UniProtKB">
        <authorList>
            <consortium name="RefSeq"/>
        </authorList>
    </citation>
    <scope>IDENTIFICATION</scope>
    <source>
        <tissue evidence="19 20">Gonad</tissue>
    </source>
</reference>
<dbReference type="FunFam" id="2.10.50.10:FF:000032">
    <property type="entry name" value="Uncharacterized protein, isoform A"/>
    <property type="match status" value="1"/>
</dbReference>
<evidence type="ECO:0000259" key="17">
    <source>
        <dbReference type="PROSITE" id="PS50026"/>
    </source>
</evidence>
<dbReference type="Gene3D" id="2.10.50.10">
    <property type="entry name" value="Tumor Necrosis Factor Receptor, subunit A, domain 2"/>
    <property type="match status" value="3"/>
</dbReference>
<dbReference type="KEGG" id="bbel:109475463"/>
<keyword evidence="8" id="KW-0106">Calcium</keyword>
<dbReference type="GO" id="GO:0009986">
    <property type="term" value="C:cell surface"/>
    <property type="evidence" value="ECO:0007669"/>
    <property type="project" value="TreeGrafter"/>
</dbReference>
<evidence type="ECO:0000256" key="14">
    <source>
        <dbReference type="SAM" id="MobiDB-lite"/>
    </source>
</evidence>
<dbReference type="InterPro" id="IPR018097">
    <property type="entry name" value="EGF_Ca-bd_CS"/>
</dbReference>
<dbReference type="PROSITE" id="PS50026">
    <property type="entry name" value="EGF_3"/>
    <property type="match status" value="3"/>
</dbReference>
<name>A0A6P4Z4V5_BRABE</name>
<evidence type="ECO:0000256" key="1">
    <source>
        <dbReference type="ARBA" id="ARBA00004479"/>
    </source>
</evidence>
<dbReference type="InterPro" id="IPR024731">
    <property type="entry name" value="NELL2-like_EGF"/>
</dbReference>
<feature type="region of interest" description="Disordered" evidence="14">
    <location>
        <begin position="757"/>
        <end position="780"/>
    </location>
</feature>
<dbReference type="Gene3D" id="2.60.120.290">
    <property type="entry name" value="Spermadhesin, CUB domain"/>
    <property type="match status" value="1"/>
</dbReference>
<dbReference type="Gene3D" id="2.10.25.10">
    <property type="entry name" value="Laminin"/>
    <property type="match status" value="9"/>
</dbReference>
<keyword evidence="9" id="KW-1133">Transmembrane helix</keyword>
<dbReference type="FunFam" id="2.10.25.10:FF:000032">
    <property type="entry name" value="signal peptide, CUB and EGF-like domain-containing protein 2 isoform X1"/>
    <property type="match status" value="1"/>
</dbReference>
<evidence type="ECO:0000256" key="2">
    <source>
        <dbReference type="ARBA" id="ARBA00004613"/>
    </source>
</evidence>
<evidence type="ECO:0000256" key="5">
    <source>
        <dbReference type="ARBA" id="ARBA00022692"/>
    </source>
</evidence>
<dbReference type="GO" id="GO:0007165">
    <property type="term" value="P:signal transduction"/>
    <property type="evidence" value="ECO:0007669"/>
    <property type="project" value="TreeGrafter"/>
</dbReference>
<dbReference type="PROSITE" id="PS00010">
    <property type="entry name" value="ASX_HYDROXYL"/>
    <property type="match status" value="5"/>
</dbReference>
<evidence type="ECO:0000256" key="9">
    <source>
        <dbReference type="ARBA" id="ARBA00022989"/>
    </source>
</evidence>
<dbReference type="SMART" id="SM01411">
    <property type="entry name" value="Ephrin_rec_like"/>
    <property type="match status" value="3"/>
</dbReference>
<dbReference type="InterPro" id="IPR052071">
    <property type="entry name" value="SCUB_EGF-like_domain"/>
</dbReference>
<dbReference type="SMART" id="SM00181">
    <property type="entry name" value="EGF"/>
    <property type="match status" value="11"/>
</dbReference>
<evidence type="ECO:0000259" key="16">
    <source>
        <dbReference type="PROSITE" id="PS01180"/>
    </source>
</evidence>
<keyword evidence="4 13" id="KW-0245">EGF-like domain</keyword>
<dbReference type="RefSeq" id="XP_019631623.1">
    <property type="nucleotide sequence ID" value="XM_019776064.1"/>
</dbReference>
<dbReference type="PROSITE" id="PS01187">
    <property type="entry name" value="EGF_CA"/>
    <property type="match status" value="4"/>
</dbReference>
<dbReference type="OrthoDB" id="4062651at2759"/>
<dbReference type="InterPro" id="IPR011641">
    <property type="entry name" value="Tyr-kin_ephrin_A/B_rcpt-like"/>
</dbReference>
<dbReference type="SMART" id="SM00042">
    <property type="entry name" value="CUB"/>
    <property type="match status" value="1"/>
</dbReference>
<evidence type="ECO:0000313" key="19">
    <source>
        <dbReference type="RefSeq" id="XP_019631622.1"/>
    </source>
</evidence>
<dbReference type="Proteomes" id="UP000515135">
    <property type="component" value="Unplaced"/>
</dbReference>
<dbReference type="CDD" id="cd00041">
    <property type="entry name" value="CUB"/>
    <property type="match status" value="1"/>
</dbReference>
<dbReference type="GO" id="GO:0005509">
    <property type="term" value="F:calcium ion binding"/>
    <property type="evidence" value="ECO:0007669"/>
    <property type="project" value="InterPro"/>
</dbReference>
<keyword evidence="5" id="KW-0812">Transmembrane</keyword>
<dbReference type="PROSITE" id="PS01180">
    <property type="entry name" value="CUB"/>
    <property type="match status" value="1"/>
</dbReference>
<evidence type="ECO:0000256" key="12">
    <source>
        <dbReference type="ARBA" id="ARBA00023180"/>
    </source>
</evidence>
<dbReference type="FunFam" id="2.10.25.10:FF:000035">
    <property type="entry name" value="Signal peptide, CUB domain and EGF-like domain-containing 2"/>
    <property type="match status" value="1"/>
</dbReference>
<dbReference type="InterPro" id="IPR035914">
    <property type="entry name" value="Sperma_CUB_dom_sf"/>
</dbReference>
<dbReference type="SUPFAM" id="SSF57184">
    <property type="entry name" value="Growth factor receptor domain"/>
    <property type="match status" value="4"/>
</dbReference>
<keyword evidence="12" id="KW-0325">Glycoprotein</keyword>
<evidence type="ECO:0000256" key="11">
    <source>
        <dbReference type="ARBA" id="ARBA00023157"/>
    </source>
</evidence>
<feature type="compositionally biased region" description="Basic residues" evidence="14">
    <location>
        <begin position="758"/>
        <end position="774"/>
    </location>
</feature>
<feature type="signal peptide" evidence="15">
    <location>
        <begin position="1"/>
        <end position="24"/>
    </location>
</feature>
<evidence type="ECO:0000256" key="15">
    <source>
        <dbReference type="SAM" id="SignalP"/>
    </source>
</evidence>
<dbReference type="AlphaFoldDB" id="A0A6P4Z4V5"/>
<keyword evidence="11 13" id="KW-1015">Disulfide bond</keyword>
<feature type="domain" description="EGF-like" evidence="17">
    <location>
        <begin position="522"/>
        <end position="560"/>
    </location>
</feature>
<protein>
    <submittedName>
        <fullName evidence="19 20">Signal peptide, CUB and EGF-like domain-containing protein 1 isoform X1</fullName>
    </submittedName>
    <submittedName>
        <fullName evidence="21">Signal peptide, CUB and EGF-like domain-containing protein 1 isoform X2</fullName>
    </submittedName>
</protein>
<dbReference type="RefSeq" id="XP_019631622.1">
    <property type="nucleotide sequence ID" value="XM_019776063.1"/>
</dbReference>
<dbReference type="FunFam" id="2.10.25.10:FF:000256">
    <property type="entry name" value="Signal peptide, CUB domain and EGF like domain containing 2"/>
    <property type="match status" value="1"/>
</dbReference>
<keyword evidence="10" id="KW-0472">Membrane</keyword>
<feature type="disulfide bond" evidence="13">
    <location>
        <begin position="526"/>
        <end position="536"/>
    </location>
</feature>
<dbReference type="FunFam" id="2.10.25.10:FF:000202">
    <property type="entry name" value="Multiple epidermal growth factor-like domains 8"/>
    <property type="match status" value="1"/>
</dbReference>
<organism evidence="18 20">
    <name type="scientific">Branchiostoma belcheri</name>
    <name type="common">Amphioxus</name>
    <dbReference type="NCBI Taxonomy" id="7741"/>
    <lineage>
        <taxon>Eukaryota</taxon>
        <taxon>Metazoa</taxon>
        <taxon>Chordata</taxon>
        <taxon>Cephalochordata</taxon>
        <taxon>Leptocardii</taxon>
        <taxon>Amphioxiformes</taxon>
        <taxon>Branchiostomatidae</taxon>
        <taxon>Branchiostoma</taxon>
    </lineage>
</organism>
<dbReference type="FunFam" id="2.10.25.10:FF:000008">
    <property type="entry name" value="Signal peptide, CUB domain, EGF-like 2"/>
    <property type="match status" value="2"/>
</dbReference>
<keyword evidence="18" id="KW-1185">Reference proteome</keyword>
<feature type="domain" description="CUB" evidence="16">
    <location>
        <begin position="1047"/>
        <end position="1159"/>
    </location>
</feature>
<evidence type="ECO:0000256" key="13">
    <source>
        <dbReference type="PROSITE-ProRule" id="PRU00076"/>
    </source>
</evidence>
<sequence length="1236" mass="137498">MADMTIVGLLLVVVGVTVDHAAVAQRDESESIELDLREGQVYGGSDYITVLTGPSYGSRAGCDSQAVVRVDFSGPYKSARFVLQYNDQPRLWTFDVSDSPAADGYGGDPGLTSNMAETQIFNKQMRVYSNNLPGYMDATIDGDLLIRIEDDIIDRNSRLSLEISDERLEWNRIGSKKKGYINSQFLYTLSGQRPMYGEVDYYIYAGFNRVPSGTFRSGSGLCKASVILLKAKDVDECMEGTHDCHPNATCSNTPKSFRCQCRQGYVGNGRHCEDEDECAVNNGGCVHECTNTQGNYRCDCYDGFMLHDDGHNCIDVDECAVNRGGCQQICLNNMGSYECLCSADFVLSDNGHTCISNKGSGNCKKQEHGCAHICQETNRGTICQCRPGFELAPNRKDCIVTCSHGNGGCQHECQDTDNGPVCTCHLNYLLASDGKTCIGESETCAVNNGGCDRQCKDTQSGVRCSCPDGFTLQPDGKKCLDVDECRISNGGCDHDCRNTVGSFTCSCHKGFKLLTDERTCIDIDECSINGTCDHTCKNTQGSFGCFCNRGYQAYGITHCGDIDECSINNGGCLHNCKNHLGHYECTCRAGYKLHPNKKDCIEAEMCIPLKAPAKAVLTCNKVGDKETCGLTCKTSAHFSSESEDTYTYSCGSDTEYEWTHEKVNATMPSCSEHVNAPSLKRKAQFKFSADKCRLRRRHRERFQDNFSRALSTHELSSLTGLSYSEIVSLSHMAEQRRYPCTELCQVNYVNLRCGNRPTRTRRAKKRRGRRRKGRRLEAEGQSGSVIVAEFELQMNPEEPTDKCDVNCVRRRTEKKLRRTVNTLRKSINREQFFVRFAGTDYEVMRRSLKADRGVESICTLGQIMVGDKCISCSVGSYFNMESGRCEKCPSGTYQDEEGQLTCQPCPSEGSRSATGIVGARNVTECGVLYHTILGQCSPGHFSWDGFVPCIPCELGTFQPDPGRTSCFSCGGGVVTISDGATSFEHCVVRESCSAGQYYNVQAGSCQRCPHGFYQPRVGQNFCVRCPGNTTTDFDGSTNENECKDRTCGGEIGDFMGYIQSPNYPGNYPSNVECTWHIVPPKGRRILVVVPEIYLPAKDDCGDVLVMRKGASPYSVTTYETCQTYDRPIAFTSRSRKLWIQFKSNELNSQKGFQVPYVTYDENYQDLIEDIVRDGRLYASDHHQEILKDKKLVQALFEVIAQPRNYFKYSSAESTAMFPRSFIKLLRSKVTRFFRPF</sequence>
<keyword evidence="7" id="KW-0677">Repeat</keyword>
<dbReference type="GO" id="GO:0048513">
    <property type="term" value="P:animal organ development"/>
    <property type="evidence" value="ECO:0007669"/>
    <property type="project" value="UniProtKB-ARBA"/>
</dbReference>
<feature type="domain" description="EGF-like" evidence="17">
    <location>
        <begin position="561"/>
        <end position="601"/>
    </location>
</feature>
<comment type="caution">
    <text evidence="13">Lacks conserved residue(s) required for the propagation of feature annotation.</text>
</comment>
<dbReference type="InterPro" id="IPR000859">
    <property type="entry name" value="CUB_dom"/>
</dbReference>
<dbReference type="Pfam" id="PF12662">
    <property type="entry name" value="cEGF"/>
    <property type="match status" value="1"/>
</dbReference>
<dbReference type="InterPro" id="IPR009030">
    <property type="entry name" value="Growth_fac_rcpt_cys_sf"/>
</dbReference>
<dbReference type="SUPFAM" id="SSF49854">
    <property type="entry name" value="Spermadhesin, CUB domain"/>
    <property type="match status" value="1"/>
</dbReference>
<dbReference type="Pfam" id="PF14670">
    <property type="entry name" value="FXa_inhibition"/>
    <property type="match status" value="4"/>
</dbReference>
<keyword evidence="6 15" id="KW-0732">Signal</keyword>
<dbReference type="GO" id="GO:0048731">
    <property type="term" value="P:system development"/>
    <property type="evidence" value="ECO:0007669"/>
    <property type="project" value="UniProtKB-ARBA"/>
</dbReference>
<evidence type="ECO:0000256" key="10">
    <source>
        <dbReference type="ARBA" id="ARBA00023136"/>
    </source>
</evidence>
<comment type="subcellular location">
    <subcellularLocation>
        <location evidence="1">Membrane</location>
        <topology evidence="1">Single-pass type I membrane protein</topology>
    </subcellularLocation>
    <subcellularLocation>
        <location evidence="2">Secreted</location>
    </subcellularLocation>
</comment>
<gene>
    <name evidence="19 20 21" type="primary">LOC109475463</name>
</gene>
<dbReference type="PROSITE" id="PS01186">
    <property type="entry name" value="EGF_2"/>
    <property type="match status" value="4"/>
</dbReference>
<evidence type="ECO:0000256" key="7">
    <source>
        <dbReference type="ARBA" id="ARBA00022737"/>
    </source>
</evidence>
<dbReference type="SMART" id="SM00179">
    <property type="entry name" value="EGF_CA"/>
    <property type="match status" value="8"/>
</dbReference>
<dbReference type="RefSeq" id="XP_019631624.1">
    <property type="nucleotide sequence ID" value="XM_019776065.1"/>
</dbReference>
<evidence type="ECO:0000256" key="6">
    <source>
        <dbReference type="ARBA" id="ARBA00022729"/>
    </source>
</evidence>
<dbReference type="FunFam" id="2.60.120.290:FF:000002">
    <property type="entry name" value="Signal peptide, CUB domain and EGF-like domain-containing 2"/>
    <property type="match status" value="1"/>
</dbReference>
<proteinExistence type="predicted"/>
<evidence type="ECO:0000256" key="3">
    <source>
        <dbReference type="ARBA" id="ARBA00022525"/>
    </source>
</evidence>
<evidence type="ECO:0000313" key="18">
    <source>
        <dbReference type="Proteomes" id="UP000515135"/>
    </source>
</evidence>
<dbReference type="InterPro" id="IPR000152">
    <property type="entry name" value="EGF-type_Asp/Asn_hydroxyl_site"/>
</dbReference>
<dbReference type="Pfam" id="PF00431">
    <property type="entry name" value="CUB"/>
    <property type="match status" value="1"/>
</dbReference>
<dbReference type="GeneID" id="109475463"/>
<dbReference type="InterPro" id="IPR001881">
    <property type="entry name" value="EGF-like_Ca-bd_dom"/>
</dbReference>
<dbReference type="PANTHER" id="PTHR24046">
    <property type="entry name" value="SIGNAL PEPTIDE, CUB AND EGF-LIKE DOMAIN-CONTAINING"/>
    <property type="match status" value="1"/>
</dbReference>
<dbReference type="GO" id="GO:0005615">
    <property type="term" value="C:extracellular space"/>
    <property type="evidence" value="ECO:0007669"/>
    <property type="project" value="TreeGrafter"/>
</dbReference>
<dbReference type="GO" id="GO:0016020">
    <property type="term" value="C:membrane"/>
    <property type="evidence" value="ECO:0007669"/>
    <property type="project" value="UniProtKB-SubCell"/>
</dbReference>
<evidence type="ECO:0000313" key="20">
    <source>
        <dbReference type="RefSeq" id="XP_019631623.1"/>
    </source>
</evidence>
<evidence type="ECO:0000256" key="4">
    <source>
        <dbReference type="ARBA" id="ARBA00022536"/>
    </source>
</evidence>
<dbReference type="InterPro" id="IPR000742">
    <property type="entry name" value="EGF"/>
</dbReference>
<feature type="domain" description="EGF-like" evidence="17">
    <location>
        <begin position="233"/>
        <end position="273"/>
    </location>
</feature>
<feature type="chain" id="PRO_5044647618" evidence="15">
    <location>
        <begin position="25"/>
        <end position="1236"/>
    </location>
</feature>
<evidence type="ECO:0000256" key="8">
    <source>
        <dbReference type="ARBA" id="ARBA00022837"/>
    </source>
</evidence>
<accession>A0A6P4Z4V5</accession>
<dbReference type="PANTHER" id="PTHR24046:SF7">
    <property type="entry name" value="CUB DOMAIN-CONTAINING PROTEIN"/>
    <property type="match status" value="1"/>
</dbReference>
<keyword evidence="3" id="KW-0964">Secreted</keyword>
<dbReference type="FunFam" id="2.10.50.10:FF:000090">
    <property type="entry name" value="signal peptide, CUB and EGF-like domain-containing protein 2 isoform X1"/>
    <property type="match status" value="1"/>
</dbReference>
<dbReference type="FunFam" id="2.10.25.10:FF:000240">
    <property type="entry name" value="Vitamin K-dependent protein S"/>
    <property type="match status" value="1"/>
</dbReference>